<dbReference type="InterPro" id="IPR024393">
    <property type="entry name" value="MscS_porin"/>
</dbReference>
<dbReference type="GO" id="GO:0008381">
    <property type="term" value="F:mechanosensitive monoatomic ion channel activity"/>
    <property type="evidence" value="ECO:0007669"/>
    <property type="project" value="UniProtKB-ARBA"/>
</dbReference>
<accession>A0A1H2HBM2</accession>
<feature type="domain" description="Mechanosensitive ion channel inner membrane" evidence="13">
    <location>
        <begin position="494"/>
        <end position="813"/>
    </location>
</feature>
<dbReference type="SUPFAM" id="SSF50182">
    <property type="entry name" value="Sm-like ribonucleoproteins"/>
    <property type="match status" value="1"/>
</dbReference>
<dbReference type="Pfam" id="PF21082">
    <property type="entry name" value="MS_channel_3rd"/>
    <property type="match status" value="1"/>
</dbReference>
<evidence type="ECO:0000256" key="7">
    <source>
        <dbReference type="ARBA" id="ARBA00023136"/>
    </source>
</evidence>
<comment type="similarity">
    <text evidence="2">Belongs to the MscS (TC 1.A.23) family.</text>
</comment>
<evidence type="ECO:0000313" key="17">
    <source>
        <dbReference type="EMBL" id="SDU29129.1"/>
    </source>
</evidence>
<feature type="transmembrane region" description="Helical" evidence="10">
    <location>
        <begin position="902"/>
        <end position="929"/>
    </location>
</feature>
<evidence type="ECO:0000256" key="5">
    <source>
        <dbReference type="ARBA" id="ARBA00022729"/>
    </source>
</evidence>
<organism evidence="17 18">
    <name type="scientific">Pseudomonas pohangensis</name>
    <dbReference type="NCBI Taxonomy" id="364197"/>
    <lineage>
        <taxon>Bacteria</taxon>
        <taxon>Pseudomonadati</taxon>
        <taxon>Pseudomonadota</taxon>
        <taxon>Gammaproteobacteria</taxon>
        <taxon>Pseudomonadales</taxon>
        <taxon>Pseudomonadaceae</taxon>
        <taxon>Pseudomonas</taxon>
    </lineage>
</organism>
<evidence type="ECO:0000259" key="15">
    <source>
        <dbReference type="Pfam" id="PF21082"/>
    </source>
</evidence>
<dbReference type="Pfam" id="PF21088">
    <property type="entry name" value="MS_channel_1st"/>
    <property type="match status" value="1"/>
</dbReference>
<dbReference type="OrthoDB" id="9799209at2"/>
<protein>
    <submittedName>
        <fullName evidence="17">Potassium efflux system protein</fullName>
    </submittedName>
</protein>
<dbReference type="STRING" id="364197.SAMN05216296_2885"/>
<keyword evidence="4 10" id="KW-0812">Transmembrane</keyword>
<dbReference type="SUPFAM" id="SSF82861">
    <property type="entry name" value="Mechanosensitive channel protein MscS (YggB), transmembrane region"/>
    <property type="match status" value="1"/>
</dbReference>
<keyword evidence="8" id="KW-0175">Coiled coil</keyword>
<dbReference type="InterPro" id="IPR011014">
    <property type="entry name" value="MscS_channel_TM-2"/>
</dbReference>
<dbReference type="NCBIfam" id="NF008438">
    <property type="entry name" value="PRK11281.1"/>
    <property type="match status" value="1"/>
</dbReference>
<dbReference type="InterPro" id="IPR052702">
    <property type="entry name" value="MscS-like_channel"/>
</dbReference>
<feature type="transmembrane region" description="Helical" evidence="10">
    <location>
        <begin position="494"/>
        <end position="510"/>
    </location>
</feature>
<evidence type="ECO:0000256" key="6">
    <source>
        <dbReference type="ARBA" id="ARBA00022989"/>
    </source>
</evidence>
<feature type="transmembrane region" description="Helical" evidence="10">
    <location>
        <begin position="646"/>
        <end position="666"/>
    </location>
</feature>
<sequence length="1113" mass="124074">MTLTPFLRSLVFISLLGLCLPATARPDSGLPSIADVQQSIEGLADRKLPETEQKNMLIVLTSTLQNLEDIDQTQKEMAELEQRLKTAPEVIKQSKAELIKLDGQPESPDLKRYANSSLEQLQQLLAERNEQLNKSQKILTQANSIVINAQSRPERAQSDVNQMLERSQQINTALSSGKINGKPLSKEVRVQLLSERELISLQTDLLKEQMASNDILLDLGTSLRDLEVLRSKRLDNEMLELQTLSSNKRREESEKAIEQFSLAAKHATPDSLFAKEAQANLELSTDILATTDQLSLINRRNLEVNQQLDSINQTKKSLDENINVLKGSLLLAKILYQQKQSLEDIKVDPGLADQVADIRLRQFEIGQQREQLINPQQYLQKLLAQTGDESVTPGMIDRLRAQIKTRVSLLENYNRELNSLLNASIALQLSQTYLMSKSEELRDTLEEQMFWVPSNKHLTLSGLLKVPSRAFQQISNFPYGQGFKDFASAMTEKPWIFIPVLLLIITLLWQRKALKEKLSSLNKDIGHFKRDSQLHTPVAVLLNLLLALPVTLIFLLTGFALQLDGSGHMLYLVNAMFGVAKAWLVLYTCYCLLKPGGVAERHFHWPRETTLTLYKLIRAIGLVIIPLLVVATIAEHQPQALTKDNMGMLLVMIGFLMLSVLLRRLLLTGPVREHASLVRLALGGALTLLPLGLVVAIGMGYYYTALKLTDRLIDTLYVVMIWVIIEAMLMRGLGVAARRLAYNRAVSKREQIAKEGAEGGEFVEEPTLDIEQVNEQSMRLIRLALYGVLAVALYWVWADLLTVFSYLDNFTLYQYSSGTGATATMVPLSLGDLLGALLIVALTIALASNLPGLLEVLVLSRLKLAQGSSYAATTLLSYTIIGVGTVTTLSVLGVSWDKLQWLVAALSLGIGFGMQEIFANFISGLIILFERPVRIGDTVTIGPLSGTVSRIQIRATTITDFDRKEIIVPNKSFITDQLINWSLTDTVTRIVLTIGLAYEADLALARKLIMKAMLDNPRVLRDPEPQIFFVNIGASTFNYDVRFHVRDLADRLPATDEILTTIALSFREHNVEMAFNQMDIFVKNMQGKEAQLESKQVNLPPAGPEDAAPAQNA</sequence>
<dbReference type="Pfam" id="PF12794">
    <property type="entry name" value="MscS_TM"/>
    <property type="match status" value="1"/>
</dbReference>
<dbReference type="FunFam" id="2.30.30.60:FF:000001">
    <property type="entry name" value="MscS Mechanosensitive ion channel"/>
    <property type="match status" value="1"/>
</dbReference>
<feature type="transmembrane region" description="Helical" evidence="10">
    <location>
        <begin position="678"/>
        <end position="703"/>
    </location>
</feature>
<evidence type="ECO:0000256" key="10">
    <source>
        <dbReference type="SAM" id="Phobius"/>
    </source>
</evidence>
<feature type="coiled-coil region" evidence="8">
    <location>
        <begin position="63"/>
        <end position="138"/>
    </location>
</feature>
<dbReference type="InterPro" id="IPR023408">
    <property type="entry name" value="MscS_beta-dom_sf"/>
</dbReference>
<feature type="transmembrane region" description="Helical" evidence="10">
    <location>
        <begin position="613"/>
        <end position="634"/>
    </location>
</feature>
<feature type="domain" description="Mechanosensitive ion channel transmembrane helices 2/3" evidence="16">
    <location>
        <begin position="874"/>
        <end position="915"/>
    </location>
</feature>
<reference evidence="18" key="1">
    <citation type="submission" date="2016-10" db="EMBL/GenBank/DDBJ databases">
        <authorList>
            <person name="Varghese N."/>
            <person name="Submissions S."/>
        </authorList>
    </citation>
    <scope>NUCLEOTIDE SEQUENCE [LARGE SCALE GENOMIC DNA]</scope>
    <source>
        <strain evidence="18">DSM 17875</strain>
    </source>
</reference>
<dbReference type="InterPro" id="IPR010920">
    <property type="entry name" value="LSM_dom_sf"/>
</dbReference>
<dbReference type="Gene3D" id="2.30.30.60">
    <property type="match status" value="1"/>
</dbReference>
<dbReference type="InterPro" id="IPR025692">
    <property type="entry name" value="MscS_IM_dom1"/>
</dbReference>
<dbReference type="FunFam" id="1.10.287.1260:FF:000002">
    <property type="entry name" value="Potassium efflux system KefA"/>
    <property type="match status" value="1"/>
</dbReference>
<evidence type="ECO:0000313" key="18">
    <source>
        <dbReference type="Proteomes" id="UP000243232"/>
    </source>
</evidence>
<proteinExistence type="inferred from homology"/>
<comment type="subcellular location">
    <subcellularLocation>
        <location evidence="1">Cell membrane</location>
        <topology evidence="1">Multi-pass membrane protein</topology>
    </subcellularLocation>
</comment>
<feature type="transmembrane region" description="Helical" evidence="10">
    <location>
        <begin position="783"/>
        <end position="807"/>
    </location>
</feature>
<name>A0A1H2HBM2_9PSED</name>
<dbReference type="GO" id="GO:0009992">
    <property type="term" value="P:intracellular water homeostasis"/>
    <property type="evidence" value="ECO:0007669"/>
    <property type="project" value="TreeGrafter"/>
</dbReference>
<evidence type="ECO:0000256" key="9">
    <source>
        <dbReference type="SAM" id="MobiDB-lite"/>
    </source>
</evidence>
<keyword evidence="5 11" id="KW-0732">Signal</keyword>
<feature type="domain" description="Mechanosensitive ion channel MscS" evidence="12">
    <location>
        <begin position="917"/>
        <end position="982"/>
    </location>
</feature>
<evidence type="ECO:0000256" key="11">
    <source>
        <dbReference type="SAM" id="SignalP"/>
    </source>
</evidence>
<keyword evidence="3" id="KW-1003">Cell membrane</keyword>
<feature type="transmembrane region" description="Helical" evidence="10">
    <location>
        <begin position="833"/>
        <end position="854"/>
    </location>
</feature>
<dbReference type="InterPro" id="IPR049142">
    <property type="entry name" value="MS_channel_1st"/>
</dbReference>
<feature type="signal peptide" evidence="11">
    <location>
        <begin position="1"/>
        <end position="24"/>
    </location>
</feature>
<feature type="domain" description="Mechanosensitive ion channel MscS C-terminal" evidence="15">
    <location>
        <begin position="990"/>
        <end position="1073"/>
    </location>
</feature>
<dbReference type="AlphaFoldDB" id="A0A1H2HBM2"/>
<gene>
    <name evidence="17" type="ORF">SAMN05216296_2885</name>
</gene>
<feature type="region of interest" description="Disordered" evidence="9">
    <location>
        <begin position="1094"/>
        <end position="1113"/>
    </location>
</feature>
<dbReference type="InterPro" id="IPR006686">
    <property type="entry name" value="MscS_channel_CS"/>
</dbReference>
<dbReference type="RefSeq" id="WP_090196751.1">
    <property type="nucleotide sequence ID" value="NZ_LT629785.1"/>
</dbReference>
<evidence type="ECO:0000256" key="2">
    <source>
        <dbReference type="ARBA" id="ARBA00008017"/>
    </source>
</evidence>
<dbReference type="Pfam" id="PF00924">
    <property type="entry name" value="MS_channel_2nd"/>
    <property type="match status" value="1"/>
</dbReference>
<dbReference type="PANTHER" id="PTHR30347">
    <property type="entry name" value="POTASSIUM CHANNEL RELATED"/>
    <property type="match status" value="1"/>
</dbReference>
<dbReference type="Gene3D" id="3.30.70.100">
    <property type="match status" value="1"/>
</dbReference>
<dbReference type="GO" id="GO:0005886">
    <property type="term" value="C:plasma membrane"/>
    <property type="evidence" value="ECO:0007669"/>
    <property type="project" value="UniProtKB-SubCell"/>
</dbReference>
<evidence type="ECO:0000259" key="12">
    <source>
        <dbReference type="Pfam" id="PF00924"/>
    </source>
</evidence>
<dbReference type="InterPro" id="IPR006685">
    <property type="entry name" value="MscS_channel_2nd"/>
</dbReference>
<feature type="domain" description="Mechanosensitive ion channel MscS porin" evidence="14">
    <location>
        <begin position="40"/>
        <end position="271"/>
    </location>
</feature>
<dbReference type="EMBL" id="LT629785">
    <property type="protein sequence ID" value="SDU29129.1"/>
    <property type="molecule type" value="Genomic_DNA"/>
</dbReference>
<dbReference type="InterPro" id="IPR049278">
    <property type="entry name" value="MS_channel_C"/>
</dbReference>
<evidence type="ECO:0000256" key="1">
    <source>
        <dbReference type="ARBA" id="ARBA00004651"/>
    </source>
</evidence>
<feature type="transmembrane region" description="Helical" evidence="10">
    <location>
        <begin position="715"/>
        <end position="734"/>
    </location>
</feature>
<dbReference type="InterPro" id="IPR011066">
    <property type="entry name" value="MscS_channel_C_sf"/>
</dbReference>
<dbReference type="Pfam" id="PF12795">
    <property type="entry name" value="MscS_porin"/>
    <property type="match status" value="1"/>
</dbReference>
<keyword evidence="6 10" id="KW-1133">Transmembrane helix</keyword>
<feature type="transmembrane region" description="Helical" evidence="10">
    <location>
        <begin position="569"/>
        <end position="593"/>
    </location>
</feature>
<evidence type="ECO:0000259" key="14">
    <source>
        <dbReference type="Pfam" id="PF12795"/>
    </source>
</evidence>
<feature type="chain" id="PRO_5009275585" evidence="11">
    <location>
        <begin position="25"/>
        <end position="1113"/>
    </location>
</feature>
<evidence type="ECO:0000259" key="16">
    <source>
        <dbReference type="Pfam" id="PF21088"/>
    </source>
</evidence>
<evidence type="ECO:0000259" key="13">
    <source>
        <dbReference type="Pfam" id="PF12794"/>
    </source>
</evidence>
<dbReference type="Gene3D" id="1.10.287.1260">
    <property type="match status" value="1"/>
</dbReference>
<dbReference type="Proteomes" id="UP000243232">
    <property type="component" value="Chromosome I"/>
</dbReference>
<evidence type="ECO:0000256" key="8">
    <source>
        <dbReference type="SAM" id="Coils"/>
    </source>
</evidence>
<keyword evidence="18" id="KW-1185">Reference proteome</keyword>
<keyword evidence="7 10" id="KW-0472">Membrane</keyword>
<evidence type="ECO:0000256" key="3">
    <source>
        <dbReference type="ARBA" id="ARBA00022475"/>
    </source>
</evidence>
<dbReference type="SUPFAM" id="SSF82689">
    <property type="entry name" value="Mechanosensitive channel protein MscS (YggB), C-terminal domain"/>
    <property type="match status" value="1"/>
</dbReference>
<evidence type="ECO:0000256" key="4">
    <source>
        <dbReference type="ARBA" id="ARBA00022692"/>
    </source>
</evidence>
<feature type="transmembrane region" description="Helical" evidence="10">
    <location>
        <begin position="875"/>
        <end position="896"/>
    </location>
</feature>
<dbReference type="PROSITE" id="PS01246">
    <property type="entry name" value="UPF0003"/>
    <property type="match status" value="1"/>
</dbReference>
<feature type="transmembrane region" description="Helical" evidence="10">
    <location>
        <begin position="538"/>
        <end position="563"/>
    </location>
</feature>
<dbReference type="PANTHER" id="PTHR30347:SF1">
    <property type="entry name" value="MECHANOSENSITIVE CHANNEL MSCK"/>
    <property type="match status" value="1"/>
</dbReference>